<dbReference type="PATRIC" id="fig|1235802.3.peg.2621"/>
<comment type="caution">
    <text evidence="1">The sequence shown here is derived from an EMBL/GenBank/DDBJ whole genome shotgun (WGS) entry which is preliminary data.</text>
</comment>
<reference evidence="1 2" key="1">
    <citation type="journal article" date="2014" name="Genome Announc.">
        <title>Draft genome sequences of the altered schaedler flora, a defined bacterial community from gnotobiotic mice.</title>
        <authorList>
            <person name="Wannemuehler M.J."/>
            <person name="Overstreet A.M."/>
            <person name="Ward D.V."/>
            <person name="Phillips G.J."/>
        </authorList>
    </citation>
    <scope>NUCLEOTIDE SEQUENCE [LARGE SCALE GENOMIC DNA]</scope>
    <source>
        <strain evidence="1 2">ASF492</strain>
    </source>
</reference>
<dbReference type="InterPro" id="IPR043519">
    <property type="entry name" value="NT_sf"/>
</dbReference>
<dbReference type="AlphaFoldDB" id="N2ALS0"/>
<dbReference type="eggNOG" id="ENOG502ZQK5">
    <property type="taxonomic scope" value="Bacteria"/>
</dbReference>
<evidence type="ECO:0000313" key="2">
    <source>
        <dbReference type="Proteomes" id="UP000012589"/>
    </source>
</evidence>
<dbReference type="STRING" id="1235802.C823_02479"/>
<keyword evidence="2" id="KW-1185">Reference proteome</keyword>
<dbReference type="Proteomes" id="UP000012589">
    <property type="component" value="Unassembled WGS sequence"/>
</dbReference>
<gene>
    <name evidence="1" type="ORF">C823_02479</name>
</gene>
<sequence length="332" mass="37850">MCPDSLALIGVYGSVATGDEYGKSDLDLMILINDENGQVLADGFIIDDVDIGYDLYCTSWDMLENDAQCGHAHLSRLFDSMIVYCKDKSALKRLDEIRRKATELLASDKRYEKADQAYSDAKKMLAEVYLAQSLSKARSCAGAAIEFIENAVMLYNGQYFRKGTKRALDELKQLGLPYDPETRILAVIQAETVEEIRAELTEIFVLTDGYLQVLKKREPPSAENLRGTYEEMYSNWKNKMAEAAGRNDVYSSFMNLLSLQWMFYEIAECIAVDGFEIMDKFNPKNLEENVDVFNQALNKYLAEYEKVGICPKHFESMTEYAEDYNKEISEEI</sequence>
<evidence type="ECO:0008006" key="3">
    <source>
        <dbReference type="Google" id="ProtNLM"/>
    </source>
</evidence>
<accession>N2ALS0</accession>
<evidence type="ECO:0000313" key="1">
    <source>
        <dbReference type="EMBL" id="EMZ27020.1"/>
    </source>
</evidence>
<protein>
    <recommendedName>
        <fullName evidence="3">Polymerase nucleotidyl transferase domain-containing protein</fullName>
    </recommendedName>
</protein>
<dbReference type="Gene3D" id="3.30.460.10">
    <property type="entry name" value="Beta Polymerase, domain 2"/>
    <property type="match status" value="1"/>
</dbReference>
<dbReference type="HOGENOM" id="CLU_062607_0_0_9"/>
<name>N2ALS0_9FIRM</name>
<dbReference type="EMBL" id="AQFT01000074">
    <property type="protein sequence ID" value="EMZ27020.1"/>
    <property type="molecule type" value="Genomic_DNA"/>
</dbReference>
<proteinExistence type="predicted"/>
<dbReference type="OrthoDB" id="9791330at2"/>
<organism evidence="1 2">
    <name type="scientific">Eubacterium plexicaudatum ASF492</name>
    <dbReference type="NCBI Taxonomy" id="1235802"/>
    <lineage>
        <taxon>Bacteria</taxon>
        <taxon>Bacillati</taxon>
        <taxon>Bacillota</taxon>
        <taxon>Clostridia</taxon>
        <taxon>Eubacteriales</taxon>
        <taxon>Eubacteriaceae</taxon>
        <taxon>Eubacterium</taxon>
    </lineage>
</organism>
<dbReference type="SUPFAM" id="SSF81301">
    <property type="entry name" value="Nucleotidyltransferase"/>
    <property type="match status" value="1"/>
</dbReference>